<dbReference type="OrthoDB" id="206724at2759"/>
<name>A0A8T2NAB5_9TELE</name>
<sequence>MRFFLYETKHDSNMQLRMAKSVSSVDAYEYSISSSHQRAHPGVLSQFPEDFSDEESIQTLPRFCFPYDIER</sequence>
<evidence type="ECO:0000313" key="1">
    <source>
        <dbReference type="EMBL" id="KAG9337249.1"/>
    </source>
</evidence>
<dbReference type="Gene3D" id="3.30.450.200">
    <property type="match status" value="1"/>
</dbReference>
<comment type="caution">
    <text evidence="1">The sequence shown here is derived from an EMBL/GenBank/DDBJ whole genome shotgun (WGS) entry which is preliminary data.</text>
</comment>
<organism evidence="1 2">
    <name type="scientific">Albula glossodonta</name>
    <name type="common">roundjaw bonefish</name>
    <dbReference type="NCBI Taxonomy" id="121402"/>
    <lineage>
        <taxon>Eukaryota</taxon>
        <taxon>Metazoa</taxon>
        <taxon>Chordata</taxon>
        <taxon>Craniata</taxon>
        <taxon>Vertebrata</taxon>
        <taxon>Euteleostomi</taxon>
        <taxon>Actinopterygii</taxon>
        <taxon>Neopterygii</taxon>
        <taxon>Teleostei</taxon>
        <taxon>Albuliformes</taxon>
        <taxon>Albulidae</taxon>
        <taxon>Albula</taxon>
    </lineage>
</organism>
<accession>A0A8T2NAB5</accession>
<proteinExistence type="predicted"/>
<dbReference type="EMBL" id="JAFBMS010000091">
    <property type="protein sequence ID" value="KAG9337249.1"/>
    <property type="molecule type" value="Genomic_DNA"/>
</dbReference>
<dbReference type="AlphaFoldDB" id="A0A8T2NAB5"/>
<reference evidence="1" key="1">
    <citation type="thesis" date="2021" institute="BYU ScholarsArchive" country="Provo, UT, USA">
        <title>Applications of and Algorithms for Genome Assembly and Genomic Analyses with an Emphasis on Marine Teleosts.</title>
        <authorList>
            <person name="Pickett B.D."/>
        </authorList>
    </citation>
    <scope>NUCLEOTIDE SEQUENCE</scope>
    <source>
        <strain evidence="1">HI-2016</strain>
    </source>
</reference>
<dbReference type="Proteomes" id="UP000824540">
    <property type="component" value="Unassembled WGS sequence"/>
</dbReference>
<gene>
    <name evidence="1" type="ORF">JZ751_029534</name>
</gene>
<keyword evidence="2" id="KW-1185">Reference proteome</keyword>
<protein>
    <submittedName>
        <fullName evidence="1">Uncharacterized protein</fullName>
    </submittedName>
</protein>
<evidence type="ECO:0000313" key="2">
    <source>
        <dbReference type="Proteomes" id="UP000824540"/>
    </source>
</evidence>